<name>A0ACC6PTR1_9ACTN</name>
<comment type="caution">
    <text evidence="1">The sequence shown here is derived from an EMBL/GenBank/DDBJ whole genome shotgun (WGS) entry which is preliminary data.</text>
</comment>
<accession>A0ACC6PTR1</accession>
<evidence type="ECO:0000313" key="1">
    <source>
        <dbReference type="EMBL" id="MEJ8634761.1"/>
    </source>
</evidence>
<organism evidence="1 2">
    <name type="scientific">Streptomyces achmelvichensis</name>
    <dbReference type="NCBI Taxonomy" id="3134111"/>
    <lineage>
        <taxon>Bacteria</taxon>
        <taxon>Bacillati</taxon>
        <taxon>Actinomycetota</taxon>
        <taxon>Actinomycetes</taxon>
        <taxon>Kitasatosporales</taxon>
        <taxon>Streptomycetaceae</taxon>
        <taxon>Streptomyces</taxon>
    </lineage>
</organism>
<dbReference type="EMBL" id="JBBKAJ010000022">
    <property type="protein sequence ID" value="MEJ8634761.1"/>
    <property type="molecule type" value="Genomic_DNA"/>
</dbReference>
<keyword evidence="2" id="KW-1185">Reference proteome</keyword>
<evidence type="ECO:0000313" key="2">
    <source>
        <dbReference type="Proteomes" id="UP001377168"/>
    </source>
</evidence>
<gene>
    <name evidence="1" type="ORF">WKI67_15305</name>
</gene>
<reference evidence="1" key="1">
    <citation type="submission" date="2024-03" db="EMBL/GenBank/DDBJ databases">
        <title>Novel Streptomyces species of biotechnological and ecological value are a feature of Machair soil.</title>
        <authorList>
            <person name="Prole J.R."/>
            <person name="Goodfellow M."/>
            <person name="Allenby N."/>
            <person name="Ward A.C."/>
        </authorList>
    </citation>
    <scope>NUCLEOTIDE SEQUENCE</scope>
    <source>
        <strain evidence="1">MS2.AVA.5</strain>
    </source>
</reference>
<protein>
    <submittedName>
        <fullName evidence="1">Thioester reductase domain-containing protein</fullName>
    </submittedName>
</protein>
<sequence>MTSLTQSGVTDEFAQDVVLADDITGFAAKDPSTISEVFLTGATGFLGAFLLKELLARGLTVHCLVRAADADAGLERLKTTLGTYEVLDEVDLARVRVVTGDVTRPRLGVPEKEYAELAGRIGAIYHSAAKVNFLTLYKWLRKSTIDATHEILRLACAAEATLHHVSTIGVFEPRAALGPRTETDVTGPPETLALGYTKSKWVAEQLVREAGRRGVPLTVHRPGQVWGDTRSGACQPNDFVWRFIKGSVQAGVYPRKFGLDMNMVPVDYVSSAMVAVSRDPRSLGRTFHEVSTGSLDSGAILELVRGVGYELKEVSILRWMKAVSADVNNSMFPLMRMLVDLEKFEVAEFSDAATREFLSGSGVTCPDIDEKVFASYVAYFVRHGVLPDPMA</sequence>
<dbReference type="Proteomes" id="UP001377168">
    <property type="component" value="Unassembled WGS sequence"/>
</dbReference>
<proteinExistence type="predicted"/>